<protein>
    <submittedName>
        <fullName evidence="2 4">Uncharacterized protein</fullName>
    </submittedName>
</protein>
<accession>A0A6G1GFF5</accession>
<dbReference type="EMBL" id="ML975150">
    <property type="protein sequence ID" value="KAF1816609.1"/>
    <property type="molecule type" value="Genomic_DNA"/>
</dbReference>
<dbReference type="Proteomes" id="UP000504638">
    <property type="component" value="Unplaced"/>
</dbReference>
<evidence type="ECO:0000256" key="1">
    <source>
        <dbReference type="SAM" id="MobiDB-lite"/>
    </source>
</evidence>
<proteinExistence type="predicted"/>
<feature type="compositionally biased region" description="Polar residues" evidence="1">
    <location>
        <begin position="184"/>
        <end position="193"/>
    </location>
</feature>
<keyword evidence="3" id="KW-1185">Reference proteome</keyword>
<feature type="compositionally biased region" description="Pro residues" evidence="1">
    <location>
        <begin position="9"/>
        <end position="27"/>
    </location>
</feature>
<reference evidence="4" key="2">
    <citation type="submission" date="2020-04" db="EMBL/GenBank/DDBJ databases">
        <authorList>
            <consortium name="NCBI Genome Project"/>
        </authorList>
    </citation>
    <scope>NUCLEOTIDE SEQUENCE</scope>
    <source>
        <strain evidence="4">CBS 781.70</strain>
    </source>
</reference>
<dbReference type="GeneID" id="54418482"/>
<sequence length="193" mass="21859">MAEVSLSTIPPPGGYAPDPPSDVPDPSNPLHRCIHCKHRKDAAYDLKRNGEYYAKCKACRESHTSSRKRPRYQRDTSALIQRQVKPRLQSEGFFPRGQHEEDTPSQAAVRRDFVDIQREHRSRRRHGEIVSSTPNFDDFVTQRTRPPGQYPGATHVPSRTPPNLSQLGNPIFPPIEDEQEDDSVTPTVKSLGK</sequence>
<dbReference type="AlphaFoldDB" id="A0A6G1GFF5"/>
<organism evidence="2">
    <name type="scientific">Eremomyces bilateralis CBS 781.70</name>
    <dbReference type="NCBI Taxonomy" id="1392243"/>
    <lineage>
        <taxon>Eukaryota</taxon>
        <taxon>Fungi</taxon>
        <taxon>Dikarya</taxon>
        <taxon>Ascomycota</taxon>
        <taxon>Pezizomycotina</taxon>
        <taxon>Dothideomycetes</taxon>
        <taxon>Dothideomycetes incertae sedis</taxon>
        <taxon>Eremomycetales</taxon>
        <taxon>Eremomycetaceae</taxon>
        <taxon>Eremomyces</taxon>
    </lineage>
</organism>
<reference evidence="4" key="3">
    <citation type="submission" date="2025-04" db="UniProtKB">
        <authorList>
            <consortium name="RefSeq"/>
        </authorList>
    </citation>
    <scope>IDENTIFICATION</scope>
    <source>
        <strain evidence="4">CBS 781.70</strain>
    </source>
</reference>
<evidence type="ECO:0000313" key="4">
    <source>
        <dbReference type="RefSeq" id="XP_033538240.1"/>
    </source>
</evidence>
<gene>
    <name evidence="2 4" type="ORF">P152DRAFT_446240</name>
</gene>
<dbReference type="RefSeq" id="XP_033538240.1">
    <property type="nucleotide sequence ID" value="XM_033677912.1"/>
</dbReference>
<feature type="region of interest" description="Disordered" evidence="1">
    <location>
        <begin position="59"/>
        <end position="193"/>
    </location>
</feature>
<feature type="compositionally biased region" description="Basic and acidic residues" evidence="1">
    <location>
        <begin position="109"/>
        <end position="119"/>
    </location>
</feature>
<evidence type="ECO:0000313" key="3">
    <source>
        <dbReference type="Proteomes" id="UP000504638"/>
    </source>
</evidence>
<name>A0A6G1GFF5_9PEZI</name>
<reference evidence="2 4" key="1">
    <citation type="submission" date="2020-01" db="EMBL/GenBank/DDBJ databases">
        <authorList>
            <consortium name="DOE Joint Genome Institute"/>
            <person name="Haridas S."/>
            <person name="Albert R."/>
            <person name="Binder M."/>
            <person name="Bloem J."/>
            <person name="Labutti K."/>
            <person name="Salamov A."/>
            <person name="Andreopoulos B."/>
            <person name="Baker S.E."/>
            <person name="Barry K."/>
            <person name="Bills G."/>
            <person name="Bluhm B.H."/>
            <person name="Cannon C."/>
            <person name="Castanera R."/>
            <person name="Culley D.E."/>
            <person name="Daum C."/>
            <person name="Ezra D."/>
            <person name="Gonzalez J.B."/>
            <person name="Henrissat B."/>
            <person name="Kuo A."/>
            <person name="Liang C."/>
            <person name="Lipzen A."/>
            <person name="Lutzoni F."/>
            <person name="Magnuson J."/>
            <person name="Mondo S."/>
            <person name="Nolan M."/>
            <person name="Ohm R."/>
            <person name="Pangilinan J."/>
            <person name="Park H.-J."/>
            <person name="Ramirez L."/>
            <person name="Alfaro M."/>
            <person name="Sun H."/>
            <person name="Tritt A."/>
            <person name="Yoshinaga Y."/>
            <person name="Zwiers L.-H."/>
            <person name="Turgeon B.G."/>
            <person name="Goodwin S.B."/>
            <person name="Spatafora J.W."/>
            <person name="Crous P.W."/>
            <person name="Grigoriev I.V."/>
        </authorList>
    </citation>
    <scope>NUCLEOTIDE SEQUENCE</scope>
    <source>
        <strain evidence="2 4">CBS 781.70</strain>
    </source>
</reference>
<feature type="region of interest" description="Disordered" evidence="1">
    <location>
        <begin position="1"/>
        <end position="30"/>
    </location>
</feature>
<evidence type="ECO:0000313" key="2">
    <source>
        <dbReference type="EMBL" id="KAF1816609.1"/>
    </source>
</evidence>